<dbReference type="SUPFAM" id="SSF52799">
    <property type="entry name" value="(Phosphotyrosine protein) phosphatases II"/>
    <property type="match status" value="1"/>
</dbReference>
<dbReference type="PRINTS" id="PR01764">
    <property type="entry name" value="MAPKPHPHTASE"/>
</dbReference>
<dbReference type="GO" id="GO:0008330">
    <property type="term" value="F:protein tyrosine/threonine phosphatase activity"/>
    <property type="evidence" value="ECO:0007669"/>
    <property type="project" value="TreeGrafter"/>
</dbReference>
<dbReference type="PANTHER" id="PTHR10159:SF528">
    <property type="entry name" value="PUCKERED, ISOFORM A"/>
    <property type="match status" value="1"/>
</dbReference>
<dbReference type="SMART" id="SM00450">
    <property type="entry name" value="RHOD"/>
    <property type="match status" value="1"/>
</dbReference>
<feature type="region of interest" description="Disordered" evidence="5">
    <location>
        <begin position="135"/>
        <end position="177"/>
    </location>
</feature>
<dbReference type="CDD" id="cd01446">
    <property type="entry name" value="DSP_MapKP"/>
    <property type="match status" value="1"/>
</dbReference>
<evidence type="ECO:0000313" key="9">
    <source>
        <dbReference type="EMBL" id="CAG5083113.1"/>
    </source>
</evidence>
<feature type="compositionally biased region" description="Low complexity" evidence="5">
    <location>
        <begin position="15"/>
        <end position="28"/>
    </location>
</feature>
<dbReference type="InterPro" id="IPR029021">
    <property type="entry name" value="Prot-tyrosine_phosphatase-like"/>
</dbReference>
<feature type="compositionally biased region" description="Polar residues" evidence="5">
    <location>
        <begin position="584"/>
        <end position="598"/>
    </location>
</feature>
<dbReference type="Proteomes" id="UP000786811">
    <property type="component" value="Unassembled WGS sequence"/>
</dbReference>
<dbReference type="PROSITE" id="PS50056">
    <property type="entry name" value="TYR_PHOSPHATASE_2"/>
    <property type="match status" value="1"/>
</dbReference>
<dbReference type="PROSITE" id="PS50054">
    <property type="entry name" value="TYR_PHOSPHATASE_DUAL"/>
    <property type="match status" value="1"/>
</dbReference>
<feature type="compositionally biased region" description="Low complexity" evidence="5">
    <location>
        <begin position="150"/>
        <end position="166"/>
    </location>
</feature>
<feature type="compositionally biased region" description="Polar residues" evidence="5">
    <location>
        <begin position="167"/>
        <end position="177"/>
    </location>
</feature>
<dbReference type="EMBL" id="CAJNRD030001118">
    <property type="protein sequence ID" value="CAG5083113.1"/>
    <property type="molecule type" value="Genomic_DNA"/>
</dbReference>
<name>A0A8J2H7X0_COTCN</name>
<dbReference type="GO" id="GO:0005829">
    <property type="term" value="C:cytosol"/>
    <property type="evidence" value="ECO:0007669"/>
    <property type="project" value="TreeGrafter"/>
</dbReference>
<comment type="caution">
    <text evidence="9">The sequence shown here is derived from an EMBL/GenBank/DDBJ whole genome shotgun (WGS) entry which is preliminary data.</text>
</comment>
<dbReference type="InterPro" id="IPR001763">
    <property type="entry name" value="Rhodanese-like_dom"/>
</dbReference>
<organism evidence="9 10">
    <name type="scientific">Cotesia congregata</name>
    <name type="common">Parasitoid wasp</name>
    <name type="synonym">Apanteles congregatus</name>
    <dbReference type="NCBI Taxonomy" id="51543"/>
    <lineage>
        <taxon>Eukaryota</taxon>
        <taxon>Metazoa</taxon>
        <taxon>Ecdysozoa</taxon>
        <taxon>Arthropoda</taxon>
        <taxon>Hexapoda</taxon>
        <taxon>Insecta</taxon>
        <taxon>Pterygota</taxon>
        <taxon>Neoptera</taxon>
        <taxon>Endopterygota</taxon>
        <taxon>Hymenoptera</taxon>
        <taxon>Apocrita</taxon>
        <taxon>Ichneumonoidea</taxon>
        <taxon>Braconidae</taxon>
        <taxon>Microgastrinae</taxon>
        <taxon>Cotesia</taxon>
    </lineage>
</organism>
<feature type="region of interest" description="Disordered" evidence="5">
    <location>
        <begin position="1"/>
        <end position="28"/>
    </location>
</feature>
<feature type="domain" description="Tyrosine-protein phosphatase" evidence="6">
    <location>
        <begin position="414"/>
        <end position="557"/>
    </location>
</feature>
<evidence type="ECO:0000256" key="4">
    <source>
        <dbReference type="ARBA" id="ARBA00022912"/>
    </source>
</evidence>
<dbReference type="InterPro" id="IPR000340">
    <property type="entry name" value="Dual-sp_phosphatase_cat-dom"/>
</dbReference>
<dbReference type="SMART" id="SM00195">
    <property type="entry name" value="DSPc"/>
    <property type="match status" value="1"/>
</dbReference>
<feature type="domain" description="Rhodanese" evidence="8">
    <location>
        <begin position="256"/>
        <end position="373"/>
    </location>
</feature>
<dbReference type="PROSITE" id="PS00383">
    <property type="entry name" value="TYR_PHOSPHATASE_1"/>
    <property type="match status" value="1"/>
</dbReference>
<dbReference type="InterPro" id="IPR008343">
    <property type="entry name" value="MKP"/>
</dbReference>
<accession>A0A8J2H7X0</accession>
<dbReference type="AlphaFoldDB" id="A0A8J2H7X0"/>
<evidence type="ECO:0000313" key="10">
    <source>
        <dbReference type="Proteomes" id="UP000786811"/>
    </source>
</evidence>
<dbReference type="SUPFAM" id="SSF52821">
    <property type="entry name" value="Rhodanese/Cell cycle control phosphatase"/>
    <property type="match status" value="1"/>
</dbReference>
<dbReference type="InterPro" id="IPR016130">
    <property type="entry name" value="Tyr_Pase_AS"/>
</dbReference>
<dbReference type="Pfam" id="PF00782">
    <property type="entry name" value="DSPc"/>
    <property type="match status" value="1"/>
</dbReference>
<dbReference type="InterPro" id="IPR000387">
    <property type="entry name" value="Tyr_Pase_dom"/>
</dbReference>
<dbReference type="Pfam" id="PF00581">
    <property type="entry name" value="Rhodanese"/>
    <property type="match status" value="1"/>
</dbReference>
<dbReference type="InterPro" id="IPR036873">
    <property type="entry name" value="Rhodanese-like_dom_sf"/>
</dbReference>
<feature type="domain" description="Tyrosine specific protein phosphatases" evidence="7">
    <location>
        <begin position="478"/>
        <end position="536"/>
    </location>
</feature>
<dbReference type="EC" id="3.1.3.48" evidence="2"/>
<evidence type="ECO:0000259" key="6">
    <source>
        <dbReference type="PROSITE" id="PS50054"/>
    </source>
</evidence>
<keyword evidence="4" id="KW-0904">Protein phosphatase</keyword>
<evidence type="ECO:0000256" key="5">
    <source>
        <dbReference type="SAM" id="MobiDB-lite"/>
    </source>
</evidence>
<sequence length="598" mass="65618">MSAKISAARPSDAQSSLSPRSPIISSSDVSGGINKCKVVNLEVIKSGVKRSADFEIDTPNLLLTIGQDNHNNNIKDSMPSLTRNCPTIPRIKRLNFQRFKVSPPSSPANYKKPTMSTLVYEPVSRPRDNLKLALNRSLSEPGPGPAERYLLTPTSPTLSTISSSSSNQDASGGSTNSIDIGDDIHRLHHQSYNLQFNYLRSVLPTSSCSKRSKLEAGIASLPTSPCLPDAGNLQRQLVLQKCRTIESNVLASRINTTTDLVILDCRPFTVYNASHIRGAINLNCCDRINRKRLLQKKVALADLTPEKDDKELLRRKNYREVVIYDDCSDGLEHLPAEHPLFLVLAALVEDNIEPVLLLGGHREFQRRHRDLCEDTLLPGNSMSLPSGCPSPGPGCPVIMSPCPTTPQPADIDNHPASRVLPFLYLGNGRDAADLQLLQALGATRVLNVTSQLPGYHESRGITYLQIPANDSGHQNLKQYFEEAFNFIEDARKAGCSVLVHCQAGISRSATIAIAYIMRHKGLAMIDAYKLVKNARPIISPNLNFMGQLLELEQGLKAASECAPAAPSEEQNKQEPNLQEEKSHYQWSHTEQVTSGCSV</sequence>
<dbReference type="PANTHER" id="PTHR10159">
    <property type="entry name" value="DUAL SPECIFICITY PROTEIN PHOSPHATASE"/>
    <property type="match status" value="1"/>
</dbReference>
<evidence type="ECO:0000259" key="8">
    <source>
        <dbReference type="PROSITE" id="PS50206"/>
    </source>
</evidence>
<comment type="similarity">
    <text evidence="1">Belongs to the protein-tyrosine phosphatase family. Non-receptor class dual specificity subfamily.</text>
</comment>
<protein>
    <recommendedName>
        <fullName evidence="2">protein-tyrosine-phosphatase</fullName>
        <ecNumber evidence="2">3.1.3.48</ecNumber>
    </recommendedName>
</protein>
<evidence type="ECO:0000256" key="2">
    <source>
        <dbReference type="ARBA" id="ARBA00013064"/>
    </source>
</evidence>
<dbReference type="Gene3D" id="3.90.190.10">
    <property type="entry name" value="Protein tyrosine phosphatase superfamily"/>
    <property type="match status" value="1"/>
</dbReference>
<proteinExistence type="inferred from homology"/>
<evidence type="ECO:0000256" key="1">
    <source>
        <dbReference type="ARBA" id="ARBA00008601"/>
    </source>
</evidence>
<dbReference type="GO" id="GO:0017017">
    <property type="term" value="F:MAP kinase tyrosine/serine/threonine phosphatase activity"/>
    <property type="evidence" value="ECO:0007669"/>
    <property type="project" value="InterPro"/>
</dbReference>
<dbReference type="FunFam" id="3.90.190.10:FF:000028">
    <property type="entry name" value="Dual specificity phosphatase 10"/>
    <property type="match status" value="1"/>
</dbReference>
<gene>
    <name evidence="9" type="ORF">HICCMSTLAB_LOCUS3734</name>
</gene>
<dbReference type="GO" id="GO:0043409">
    <property type="term" value="P:negative regulation of MAPK cascade"/>
    <property type="evidence" value="ECO:0007669"/>
    <property type="project" value="TreeGrafter"/>
</dbReference>
<evidence type="ECO:0000256" key="3">
    <source>
        <dbReference type="ARBA" id="ARBA00022801"/>
    </source>
</evidence>
<keyword evidence="10" id="KW-1185">Reference proteome</keyword>
<dbReference type="PRINTS" id="PR01908">
    <property type="entry name" value="ADSPHPHTASE"/>
</dbReference>
<keyword evidence="3" id="KW-0378">Hydrolase</keyword>
<dbReference type="PROSITE" id="PS50206">
    <property type="entry name" value="RHODANESE_3"/>
    <property type="match status" value="1"/>
</dbReference>
<dbReference type="Gene3D" id="3.40.250.10">
    <property type="entry name" value="Rhodanese-like domain"/>
    <property type="match status" value="1"/>
</dbReference>
<dbReference type="GO" id="GO:0033550">
    <property type="term" value="F:MAP kinase tyrosine phosphatase activity"/>
    <property type="evidence" value="ECO:0007669"/>
    <property type="project" value="TreeGrafter"/>
</dbReference>
<feature type="region of interest" description="Disordered" evidence="5">
    <location>
        <begin position="561"/>
        <end position="598"/>
    </location>
</feature>
<dbReference type="OrthoDB" id="426001at2759"/>
<reference evidence="9" key="1">
    <citation type="submission" date="2021-04" db="EMBL/GenBank/DDBJ databases">
        <authorList>
            <person name="Chebbi M.A.C M."/>
        </authorList>
    </citation>
    <scope>NUCLEOTIDE SEQUENCE</scope>
</reference>
<dbReference type="InterPro" id="IPR020422">
    <property type="entry name" value="TYR_PHOSPHATASE_DUAL_dom"/>
</dbReference>
<evidence type="ECO:0000259" key="7">
    <source>
        <dbReference type="PROSITE" id="PS50056"/>
    </source>
</evidence>